<name>A0A023ZX07_9CAUD</name>
<protein>
    <submittedName>
        <fullName evidence="1">Uncharacterized protein</fullName>
    </submittedName>
</protein>
<gene>
    <name evidence="1" type="primary">2</name>
    <name evidence="1" type="ORF">PBI_HH92_2</name>
</gene>
<sequence>MATNATTVPAGTLIRFDCDGKSHNGYVTGRDTIYPHMLRVCTAPGKYFWVDTYEIV</sequence>
<proteinExistence type="predicted"/>
<evidence type="ECO:0000313" key="2">
    <source>
        <dbReference type="Proteomes" id="UP000024437"/>
    </source>
</evidence>
<evidence type="ECO:0000313" key="1">
    <source>
        <dbReference type="EMBL" id="AHY84187.1"/>
    </source>
</evidence>
<reference evidence="1 2" key="1">
    <citation type="submission" date="2014-03" db="EMBL/GenBank/DDBJ databases">
        <authorList>
            <person name="Bragg J."/>
            <person name="Chandler A.Y."/>
            <person name="Dehn A."/>
            <person name="Hefner M."/>
            <person name="Petersen P."/>
            <person name="Wilson J."/>
            <person name="Zeba F."/>
            <person name="Zegers G.P."/>
            <person name="Page S.T."/>
            <person name="Bradley K.W."/>
            <person name="Clarke D.Q."/>
            <person name="Lewis M.F."/>
            <person name="Barker L.P."/>
            <person name="Bailey C."/>
            <person name="Asai D.J."/>
            <person name="Garber M.L."/>
            <person name="Bowman C.A."/>
            <person name="Russell D.A."/>
            <person name="Pope W.H."/>
            <person name="Jacobs-Sera D."/>
            <person name="Hendrix R.W."/>
            <person name="Hatfull G.F."/>
        </authorList>
    </citation>
    <scope>NUCLEOTIDE SEQUENCE [LARGE SCALE GENOMIC DNA]</scope>
</reference>
<dbReference type="EMBL" id="KJ538722">
    <property type="protein sequence ID" value="AHY84187.1"/>
    <property type="molecule type" value="Genomic_DNA"/>
</dbReference>
<accession>A0A023ZX07</accession>
<organism evidence="1 2">
    <name type="scientific">Mycobacterium phage HH92</name>
    <dbReference type="NCBI Taxonomy" id="1471543"/>
    <lineage>
        <taxon>Viruses</taxon>
        <taxon>Duplodnaviria</taxon>
        <taxon>Heunggongvirae</taxon>
        <taxon>Uroviricota</taxon>
        <taxon>Caudoviricetes</taxon>
        <taxon>Gilesvirus</taxon>
        <taxon>Gilesvirus giles</taxon>
    </lineage>
</organism>
<dbReference type="Proteomes" id="UP000024437">
    <property type="component" value="Genome"/>
</dbReference>